<dbReference type="GeneTree" id="ENSGT00940000175330"/>
<evidence type="ECO:0000313" key="9">
    <source>
        <dbReference type="Proteomes" id="UP000265140"/>
    </source>
</evidence>
<comment type="subcellular location">
    <subcellularLocation>
        <location evidence="1">Cell membrane</location>
        <topology evidence="1">Lipid-anchor</topology>
        <orientation evidence="1">Cytoplasmic side</orientation>
    </subcellularLocation>
</comment>
<evidence type="ECO:0000313" key="8">
    <source>
        <dbReference type="Ensembl" id="ENSELUP00000084411.1"/>
    </source>
</evidence>
<organism evidence="8 9">
    <name type="scientific">Esox lucius</name>
    <name type="common">Northern pike</name>
    <dbReference type="NCBI Taxonomy" id="8010"/>
    <lineage>
        <taxon>Eukaryota</taxon>
        <taxon>Metazoa</taxon>
        <taxon>Chordata</taxon>
        <taxon>Craniata</taxon>
        <taxon>Vertebrata</taxon>
        <taxon>Euteleostomi</taxon>
        <taxon>Actinopterygii</taxon>
        <taxon>Neopterygii</taxon>
        <taxon>Teleostei</taxon>
        <taxon>Protacanthopterygii</taxon>
        <taxon>Esociformes</taxon>
        <taxon>Esocidae</taxon>
        <taxon>Esox</taxon>
    </lineage>
</organism>
<proteinExistence type="predicted"/>
<feature type="region of interest" description="Disordered" evidence="7">
    <location>
        <begin position="1"/>
        <end position="23"/>
    </location>
</feature>
<evidence type="ECO:0000256" key="7">
    <source>
        <dbReference type="SAM" id="MobiDB-lite"/>
    </source>
</evidence>
<feature type="compositionally biased region" description="Polar residues" evidence="7">
    <location>
        <begin position="1"/>
        <end position="11"/>
    </location>
</feature>
<reference evidence="8 9" key="1">
    <citation type="submission" date="2020-02" db="EMBL/GenBank/DDBJ databases">
        <title>Esox lucius (northern pike) genome, fEsoLuc1, primary haplotype.</title>
        <authorList>
            <person name="Myers G."/>
            <person name="Karagic N."/>
            <person name="Meyer A."/>
            <person name="Pippel M."/>
            <person name="Reichard M."/>
            <person name="Winkler S."/>
            <person name="Tracey A."/>
            <person name="Sims Y."/>
            <person name="Howe K."/>
            <person name="Rhie A."/>
            <person name="Formenti G."/>
            <person name="Durbin R."/>
            <person name="Fedrigo O."/>
            <person name="Jarvis E.D."/>
        </authorList>
    </citation>
    <scope>NUCLEOTIDE SEQUENCE [LARGE SCALE GENOMIC DNA]</scope>
</reference>
<dbReference type="PANTHER" id="PTHR10498:SF10">
    <property type="entry name" value="PALM2 AND AKAP2 FUSION-RELATED"/>
    <property type="match status" value="1"/>
</dbReference>
<keyword evidence="3" id="KW-0597">Phosphoprotein</keyword>
<keyword evidence="4" id="KW-0175">Coiled coil</keyword>
<protein>
    <submittedName>
        <fullName evidence="8">Uncharacterized protein</fullName>
    </submittedName>
</protein>
<evidence type="ECO:0000256" key="3">
    <source>
        <dbReference type="ARBA" id="ARBA00022553"/>
    </source>
</evidence>
<dbReference type="Ensembl" id="ENSELUT00000097657.1">
    <property type="protein sequence ID" value="ENSELUP00000084411.1"/>
    <property type="gene ID" value="ENSELUG00000042876.1"/>
</dbReference>
<evidence type="ECO:0000256" key="4">
    <source>
        <dbReference type="ARBA" id="ARBA00023054"/>
    </source>
</evidence>
<keyword evidence="9" id="KW-1185">Reference proteome</keyword>
<sequence length="137" mass="15067">MLLFDASSSHPCSWPEDNSTDAHETLTETSTMTFVDGRTIDESGEMHSLLGAMEVHIKEFVLIDDDDDGDMSLREKTVTDLSIMDGNAADLVCGRLLSTTTDTSSECKEESLALEPKTPAQTETHTKKQRCCFCSIL</sequence>
<accession>A0AAY5K6L1</accession>
<keyword evidence="2" id="KW-1003">Cell membrane</keyword>
<reference evidence="8" key="3">
    <citation type="submission" date="2025-09" db="UniProtKB">
        <authorList>
            <consortium name="Ensembl"/>
        </authorList>
    </citation>
    <scope>IDENTIFICATION</scope>
</reference>
<dbReference type="PANTHER" id="PTHR10498">
    <property type="entry name" value="PARALEMMIN-RELATED"/>
    <property type="match status" value="1"/>
</dbReference>
<evidence type="ECO:0000256" key="2">
    <source>
        <dbReference type="ARBA" id="ARBA00022475"/>
    </source>
</evidence>
<dbReference type="GO" id="GO:0005886">
    <property type="term" value="C:plasma membrane"/>
    <property type="evidence" value="ECO:0007669"/>
    <property type="project" value="UniProtKB-SubCell"/>
</dbReference>
<name>A0AAY5K6L1_ESOLU</name>
<dbReference type="AlphaFoldDB" id="A0AAY5K6L1"/>
<evidence type="ECO:0000256" key="1">
    <source>
        <dbReference type="ARBA" id="ARBA00004342"/>
    </source>
</evidence>
<evidence type="ECO:0000256" key="5">
    <source>
        <dbReference type="ARBA" id="ARBA00023136"/>
    </source>
</evidence>
<evidence type="ECO:0000256" key="6">
    <source>
        <dbReference type="ARBA" id="ARBA00023288"/>
    </source>
</evidence>
<keyword evidence="5" id="KW-0472">Membrane</keyword>
<dbReference type="Proteomes" id="UP000265140">
    <property type="component" value="Chromosome 13"/>
</dbReference>
<reference evidence="8" key="2">
    <citation type="submission" date="2025-08" db="UniProtKB">
        <authorList>
            <consortium name="Ensembl"/>
        </authorList>
    </citation>
    <scope>IDENTIFICATION</scope>
</reference>
<keyword evidence="6" id="KW-0449">Lipoprotein</keyword>